<comment type="pathway">
    <text evidence="2 14">Glycan biosynthesis; trehalose biosynthesis.</text>
</comment>
<evidence type="ECO:0000256" key="7">
    <source>
        <dbReference type="ARBA" id="ARBA00022801"/>
    </source>
</evidence>
<feature type="region of interest" description="Disordered" evidence="15">
    <location>
        <begin position="26"/>
        <end position="55"/>
    </location>
</feature>
<comment type="caution">
    <text evidence="17">The sequence shown here is derived from an EMBL/GenBank/DDBJ whole genome shotgun (WGS) entry which is preliminary data.</text>
</comment>
<dbReference type="SUPFAM" id="SSF51445">
    <property type="entry name" value="(Trans)glycosidases"/>
    <property type="match status" value="1"/>
</dbReference>
<evidence type="ECO:0000256" key="10">
    <source>
        <dbReference type="ARBA" id="ARBA00032057"/>
    </source>
</evidence>
<evidence type="ECO:0000256" key="11">
    <source>
        <dbReference type="ARBA" id="ARBA00033284"/>
    </source>
</evidence>
<dbReference type="NCBIfam" id="TIGR02402">
    <property type="entry name" value="trehalose_TreZ"/>
    <property type="match status" value="1"/>
</dbReference>
<dbReference type="InterPro" id="IPR014756">
    <property type="entry name" value="Ig_E-set"/>
</dbReference>
<evidence type="ECO:0000256" key="15">
    <source>
        <dbReference type="SAM" id="MobiDB-lite"/>
    </source>
</evidence>
<evidence type="ECO:0000256" key="4">
    <source>
        <dbReference type="ARBA" id="ARBA00012268"/>
    </source>
</evidence>
<evidence type="ECO:0000256" key="2">
    <source>
        <dbReference type="ARBA" id="ARBA00005199"/>
    </source>
</evidence>
<feature type="region of interest" description="Disordered" evidence="15">
    <location>
        <begin position="496"/>
        <end position="516"/>
    </location>
</feature>
<dbReference type="PANTHER" id="PTHR43651">
    <property type="entry name" value="1,4-ALPHA-GLUCAN-BRANCHING ENZYME"/>
    <property type="match status" value="1"/>
</dbReference>
<dbReference type="Gene3D" id="3.20.20.80">
    <property type="entry name" value="Glycosidases"/>
    <property type="match status" value="1"/>
</dbReference>
<comment type="catalytic activity">
    <reaction evidence="12 14">
        <text>hydrolysis of (1-&gt;4)-alpha-D-glucosidic linkage in 4-alpha-D-[(1-&gt;4)-alpha-D-glucanosyl]n trehalose to yield trehalose and (1-&gt;4)-alpha-D-glucan.</text>
        <dbReference type="EC" id="3.2.1.141"/>
    </reaction>
</comment>
<protein>
    <recommendedName>
        <fullName evidence="5 13">Malto-oligosyltrehalose trehalohydrolase</fullName>
        <shortName evidence="14">MTHase</shortName>
        <ecNumber evidence="4 13">3.2.1.141</ecNumber>
    </recommendedName>
    <alternativeName>
        <fullName evidence="11 14">4-alpha-D-((1-&gt;4)-alpha-D-glucano)trehalose trehalohydrolase</fullName>
    </alternativeName>
    <alternativeName>
        <fullName evidence="10 14">Maltooligosyl trehalose trehalohydrolase</fullName>
    </alternativeName>
</protein>
<evidence type="ECO:0000256" key="1">
    <source>
        <dbReference type="ARBA" id="ARBA00004496"/>
    </source>
</evidence>
<keyword evidence="8" id="KW-0119">Carbohydrate metabolism</keyword>
<dbReference type="InterPro" id="IPR017853">
    <property type="entry name" value="GH"/>
</dbReference>
<evidence type="ECO:0000259" key="16">
    <source>
        <dbReference type="SMART" id="SM00642"/>
    </source>
</evidence>
<sequence>MTGPVVEVWAPAAQRVELEWSPVHESTNVSLPGRRDVHESTNVSNDGRAGARREAMEPAADGWWRHELPAGTGAVDYAFVLDGDEPALPDPRSAWQPGTVHGPSRTVDTAAFPWTDTGWRGPRDGAGGLGAVFYELHVGTFTPEGTFDAALTHLDHLVALGVDVVEVMPVAAFPTDRGWGYDGVGLYAVHDAYGGPEAFARFVDGCHARGLGVCLDVVHNHLGASGNYLSRFGPYFTEGHHTPWGAAVNLDDDGSATVRRFLVESTLRWFRDFHVDALRLDAVHELKDDSPRHYLAELSDEVAALALDLGRPLDLVAESDLNDPVMVTPTADGGRGMTAQWDDDVHHALHVTLTGEAQGYYADFAGSPDGAERGPLAVLAKVLTRGFLHDGTHSSFRGRAWGAPVDRDGLDARRLLGYLQTHDQVGNRATGERISALVDDPALQAAGAALYLLAPTTPMLFMGEEWAASTPWQFFTSFAEDWLADAVREGRRAEFGSHGWSADDVPDPQEPATRDRSVLDWSEVAAPAHARMLRWYTDLTALRRRLLGTGPTRFADVEVDVDEAARWLVLRHAPAGRPAYAVVVTLAGSGGSVPVDGAGEVLLAWDPDGAAPDGGTITHRCRSVSVLAAERP</sequence>
<reference evidence="17" key="1">
    <citation type="submission" date="2021-02" db="EMBL/GenBank/DDBJ databases">
        <title>Phycicoccus sp. MQZ13P-5T, whole genome shotgun sequence.</title>
        <authorList>
            <person name="Tuo L."/>
        </authorList>
    </citation>
    <scope>NUCLEOTIDE SEQUENCE</scope>
    <source>
        <strain evidence="17">MQZ13P-5</strain>
    </source>
</reference>
<dbReference type="InterPro" id="IPR012768">
    <property type="entry name" value="Trehalose_TreZ"/>
</dbReference>
<dbReference type="EC" id="3.2.1.141" evidence="4 13"/>
<keyword evidence="7 14" id="KW-0378">Hydrolase</keyword>
<evidence type="ECO:0000313" key="18">
    <source>
        <dbReference type="Proteomes" id="UP001430172"/>
    </source>
</evidence>
<gene>
    <name evidence="17" type="primary">treZ</name>
    <name evidence="17" type="ORF">JQN70_01695</name>
</gene>
<dbReference type="Gene3D" id="2.60.40.10">
    <property type="entry name" value="Immunoglobulins"/>
    <property type="match status" value="1"/>
</dbReference>
<evidence type="ECO:0000313" key="17">
    <source>
        <dbReference type="EMBL" id="MBM6399096.1"/>
    </source>
</evidence>
<dbReference type="PIRSF" id="PIRSF006337">
    <property type="entry name" value="Trehalose_TreZ"/>
    <property type="match status" value="1"/>
</dbReference>
<evidence type="ECO:0000256" key="14">
    <source>
        <dbReference type="PIRNR" id="PIRNR006337"/>
    </source>
</evidence>
<evidence type="ECO:0000256" key="5">
    <source>
        <dbReference type="ARBA" id="ARBA00015938"/>
    </source>
</evidence>
<evidence type="ECO:0000256" key="6">
    <source>
        <dbReference type="ARBA" id="ARBA00022490"/>
    </source>
</evidence>
<comment type="similarity">
    <text evidence="3 14">Belongs to the glycosyl hydrolase 13 family.</text>
</comment>
<dbReference type="CDD" id="cd11325">
    <property type="entry name" value="AmyAc_GTHase"/>
    <property type="match status" value="1"/>
</dbReference>
<dbReference type="SUPFAM" id="SSF81296">
    <property type="entry name" value="E set domains"/>
    <property type="match status" value="1"/>
</dbReference>
<dbReference type="InterPro" id="IPR044901">
    <property type="entry name" value="Trehalose_TreZ_E-set_sf"/>
</dbReference>
<dbReference type="InterPro" id="IPR013783">
    <property type="entry name" value="Ig-like_fold"/>
</dbReference>
<dbReference type="Pfam" id="PF00128">
    <property type="entry name" value="Alpha-amylase"/>
    <property type="match status" value="1"/>
</dbReference>
<accession>A0ABS2CGU8</accession>
<evidence type="ECO:0000256" key="3">
    <source>
        <dbReference type="ARBA" id="ARBA00008061"/>
    </source>
</evidence>
<evidence type="ECO:0000256" key="13">
    <source>
        <dbReference type="NCBIfam" id="TIGR02402"/>
    </source>
</evidence>
<evidence type="ECO:0000256" key="12">
    <source>
        <dbReference type="ARBA" id="ARBA00034013"/>
    </source>
</evidence>
<dbReference type="RefSeq" id="WP_204129574.1">
    <property type="nucleotide sequence ID" value="NZ_JAFDVD010000003.1"/>
</dbReference>
<evidence type="ECO:0000256" key="9">
    <source>
        <dbReference type="ARBA" id="ARBA00023295"/>
    </source>
</evidence>
<keyword evidence="18" id="KW-1185">Reference proteome</keyword>
<dbReference type="Proteomes" id="UP001430172">
    <property type="component" value="Unassembled WGS sequence"/>
</dbReference>
<dbReference type="Gene3D" id="1.10.10.760">
    <property type="entry name" value="E-set domains of sugar-utilizing enzymes"/>
    <property type="match status" value="1"/>
</dbReference>
<dbReference type="EMBL" id="JAFDVD010000003">
    <property type="protein sequence ID" value="MBM6399096.1"/>
    <property type="molecule type" value="Genomic_DNA"/>
</dbReference>
<dbReference type="PANTHER" id="PTHR43651:SF11">
    <property type="entry name" value="MALTO-OLIGOSYLTREHALOSE TREHALOHYDROLASE"/>
    <property type="match status" value="1"/>
</dbReference>
<feature type="domain" description="Glycosyl hydrolase family 13 catalytic" evidence="16">
    <location>
        <begin position="106"/>
        <end position="488"/>
    </location>
</feature>
<dbReference type="SMART" id="SM00642">
    <property type="entry name" value="Aamy"/>
    <property type="match status" value="1"/>
</dbReference>
<dbReference type="InterPro" id="IPR006047">
    <property type="entry name" value="GH13_cat_dom"/>
</dbReference>
<organism evidence="17 18">
    <name type="scientific">Phycicoccus sonneratiae</name>
    <dbReference type="NCBI Taxonomy" id="2807628"/>
    <lineage>
        <taxon>Bacteria</taxon>
        <taxon>Bacillati</taxon>
        <taxon>Actinomycetota</taxon>
        <taxon>Actinomycetes</taxon>
        <taxon>Micrococcales</taxon>
        <taxon>Intrasporangiaceae</taxon>
        <taxon>Phycicoccus</taxon>
    </lineage>
</organism>
<proteinExistence type="inferred from homology"/>
<comment type="subcellular location">
    <subcellularLocation>
        <location evidence="1">Cytoplasm</location>
    </subcellularLocation>
</comment>
<keyword evidence="6" id="KW-0963">Cytoplasm</keyword>
<name>A0ABS2CGU8_9MICO</name>
<keyword evidence="9 14" id="KW-0326">Glycosidase</keyword>
<evidence type="ECO:0000256" key="8">
    <source>
        <dbReference type="ARBA" id="ARBA00023277"/>
    </source>
</evidence>